<protein>
    <submittedName>
        <fullName evidence="8">Zinc finger and SCAN domain-containing protein 10</fullName>
    </submittedName>
</protein>
<dbReference type="PROSITE" id="PS00028">
    <property type="entry name" value="ZINC_FINGER_C2H2_1"/>
    <property type="match status" value="2"/>
</dbReference>
<gene>
    <name evidence="8" type="ORF">Fcan01_16352</name>
</gene>
<reference evidence="8 9" key="1">
    <citation type="submission" date="2015-12" db="EMBL/GenBank/DDBJ databases">
        <title>The genome of Folsomia candida.</title>
        <authorList>
            <person name="Faddeeva A."/>
            <person name="Derks M.F."/>
            <person name="Anvar Y."/>
            <person name="Smit S."/>
            <person name="Van Straalen N."/>
            <person name="Roelofs D."/>
        </authorList>
    </citation>
    <scope>NUCLEOTIDE SEQUENCE [LARGE SCALE GENOMIC DNA]</scope>
    <source>
        <strain evidence="8 9">VU population</strain>
        <tissue evidence="8">Whole body</tissue>
    </source>
</reference>
<dbReference type="SMART" id="SM00355">
    <property type="entry name" value="ZnF_C2H2"/>
    <property type="match status" value="6"/>
</dbReference>
<proteinExistence type="predicted"/>
<dbReference type="Gene3D" id="3.30.160.60">
    <property type="entry name" value="Classic Zinc Finger"/>
    <property type="match status" value="2"/>
</dbReference>
<organism evidence="8 9">
    <name type="scientific">Folsomia candida</name>
    <name type="common">Springtail</name>
    <dbReference type="NCBI Taxonomy" id="158441"/>
    <lineage>
        <taxon>Eukaryota</taxon>
        <taxon>Metazoa</taxon>
        <taxon>Ecdysozoa</taxon>
        <taxon>Arthropoda</taxon>
        <taxon>Hexapoda</taxon>
        <taxon>Collembola</taxon>
        <taxon>Entomobryomorpha</taxon>
        <taxon>Isotomoidea</taxon>
        <taxon>Isotomidae</taxon>
        <taxon>Proisotominae</taxon>
        <taxon>Folsomia</taxon>
    </lineage>
</organism>
<dbReference type="EMBL" id="LNIX01000011">
    <property type="protein sequence ID" value="OXA48458.1"/>
    <property type="molecule type" value="Genomic_DNA"/>
</dbReference>
<dbReference type="InterPro" id="IPR013087">
    <property type="entry name" value="Znf_C2H2_type"/>
</dbReference>
<feature type="compositionally biased region" description="Basic residues" evidence="6">
    <location>
        <begin position="239"/>
        <end position="259"/>
    </location>
</feature>
<evidence type="ECO:0000256" key="4">
    <source>
        <dbReference type="ARBA" id="ARBA00022833"/>
    </source>
</evidence>
<keyword evidence="1" id="KW-0479">Metal-binding</keyword>
<dbReference type="InterPro" id="IPR036236">
    <property type="entry name" value="Znf_C2H2_sf"/>
</dbReference>
<feature type="domain" description="C2H2-type" evidence="7">
    <location>
        <begin position="354"/>
        <end position="382"/>
    </location>
</feature>
<evidence type="ECO:0000256" key="2">
    <source>
        <dbReference type="ARBA" id="ARBA00022737"/>
    </source>
</evidence>
<evidence type="ECO:0000313" key="9">
    <source>
        <dbReference type="Proteomes" id="UP000198287"/>
    </source>
</evidence>
<sequence>MSKDDGFSNSGKNGGHILEDLLSSTVLLARTNFVPIRNQLNNFPVKIEENISSPEVTSCCSICSESTNLLPLAVQEMEILAKFVLSQEQISLILQTEDHPPIFCCKICSSAILSLAKLSTQIENITISLRAVISSRNGLFNKLRNEAKIIESSQLDAHQDVKLSPNDDHPRLTGWIEEEFSVKIEPIEYDEDDHEISPNPEEDLPFSGSNCDFRGSKFACKICQPTLTFSTRYNFERHMKQKHPKTPIPAIRKRKLKKQSRLEGENAKKSETSTAPPRRKRRHMPALEKPHPCPECEKRFISRPGLRKHVRVVHEGFQSTRKCAFCPKVFSSMTAWQKHVQEFHHVVKRKAKRFACDMCTKMFINSSGLMRHVELIHFTDRKSCPYGCPTQFGSKAEWVTHLEGCQDPKMSAKYGCVCLICKTTFRNIILRMEHFLREHPNDAHSCRLCGAKFARQDAFYFHRCDDGDHGFWRMIADIKTASLAEACATCGTRFRLSDAATTGTSSAGKLTEIATLIRPRVKDTASPARHSGDTDEMRSYNFHRHCLGDRWHSGVGGTGGVAALRAGLIVTWTAVRPWRRVAIRMFAVMIWTNAIHTNESVSAIA</sequence>
<keyword evidence="2" id="KW-0677">Repeat</keyword>
<dbReference type="Pfam" id="PF00096">
    <property type="entry name" value="zf-C2H2"/>
    <property type="match status" value="2"/>
</dbReference>
<keyword evidence="9" id="KW-1185">Reference proteome</keyword>
<dbReference type="SUPFAM" id="SSF57667">
    <property type="entry name" value="beta-beta-alpha zinc fingers"/>
    <property type="match status" value="2"/>
</dbReference>
<dbReference type="PANTHER" id="PTHR24379:SF121">
    <property type="entry name" value="C2H2-TYPE DOMAIN-CONTAINING PROTEIN"/>
    <property type="match status" value="1"/>
</dbReference>
<keyword evidence="3 5" id="KW-0863">Zinc-finger</keyword>
<evidence type="ECO:0000259" key="7">
    <source>
        <dbReference type="PROSITE" id="PS50157"/>
    </source>
</evidence>
<evidence type="ECO:0000313" key="8">
    <source>
        <dbReference type="EMBL" id="OXA48458.1"/>
    </source>
</evidence>
<evidence type="ECO:0000256" key="1">
    <source>
        <dbReference type="ARBA" id="ARBA00022723"/>
    </source>
</evidence>
<name>A0A226DTW1_FOLCA</name>
<comment type="caution">
    <text evidence="8">The sequence shown here is derived from an EMBL/GenBank/DDBJ whole genome shotgun (WGS) entry which is preliminary data.</text>
</comment>
<accession>A0A226DTW1</accession>
<dbReference type="GO" id="GO:0008270">
    <property type="term" value="F:zinc ion binding"/>
    <property type="evidence" value="ECO:0007669"/>
    <property type="project" value="UniProtKB-KW"/>
</dbReference>
<dbReference type="PROSITE" id="PS50157">
    <property type="entry name" value="ZINC_FINGER_C2H2_2"/>
    <property type="match status" value="2"/>
</dbReference>
<feature type="compositionally biased region" description="Basic and acidic residues" evidence="6">
    <location>
        <begin position="260"/>
        <end position="271"/>
    </location>
</feature>
<evidence type="ECO:0000256" key="6">
    <source>
        <dbReference type="SAM" id="MobiDB-lite"/>
    </source>
</evidence>
<dbReference type="FunFam" id="3.30.160.60:FF:000100">
    <property type="entry name" value="Zinc finger 45-like"/>
    <property type="match status" value="1"/>
</dbReference>
<keyword evidence="4" id="KW-0862">Zinc</keyword>
<dbReference type="OrthoDB" id="6432771at2759"/>
<feature type="domain" description="C2H2-type" evidence="7">
    <location>
        <begin position="291"/>
        <end position="319"/>
    </location>
</feature>
<dbReference type="Proteomes" id="UP000198287">
    <property type="component" value="Unassembled WGS sequence"/>
</dbReference>
<dbReference type="PANTHER" id="PTHR24379">
    <property type="entry name" value="KRAB AND ZINC FINGER DOMAIN-CONTAINING"/>
    <property type="match status" value="1"/>
</dbReference>
<feature type="region of interest" description="Disordered" evidence="6">
    <location>
        <begin position="238"/>
        <end position="288"/>
    </location>
</feature>
<evidence type="ECO:0000256" key="3">
    <source>
        <dbReference type="ARBA" id="ARBA00022771"/>
    </source>
</evidence>
<dbReference type="AlphaFoldDB" id="A0A226DTW1"/>
<evidence type="ECO:0000256" key="5">
    <source>
        <dbReference type="PROSITE-ProRule" id="PRU00042"/>
    </source>
</evidence>